<sequence>MLIMVLGATGLTGSMVVQGLLERPEVSRVIVPLRKPLGFEHPKLEQRIIDFDELEQMPGLFKVDVLVCCLGTTIKKAGSQENFRKVDCGYPLEAARLARGQGANALLLMSAIGASSDSTIFYNRVKGELEDAVRELGFPYLSIYHPSLLLGDRRESRPGEALGQKAMPLVNRFMFGPLDRYKAIGADVVAQAMVNEVCGLVSQLSAEQVTQVREYADIAALAG</sequence>
<evidence type="ECO:0000313" key="1">
    <source>
        <dbReference type="EMBL" id="KAA1176185.1"/>
    </source>
</evidence>
<gene>
    <name evidence="1" type="ORF">FWJ25_03375</name>
</gene>
<reference evidence="1 2" key="1">
    <citation type="submission" date="2019-08" db="EMBL/GenBank/DDBJ databases">
        <title>Marinobacter ZYF650 sp. nov., a marine bacterium isolated from seawater of the Mariana trench.</title>
        <authorList>
            <person name="Ahmad W."/>
        </authorList>
    </citation>
    <scope>NUCLEOTIDE SEQUENCE [LARGE SCALE GENOMIC DNA]</scope>
    <source>
        <strain evidence="1 2">ZYF650</strain>
    </source>
</reference>
<dbReference type="SUPFAM" id="SSF51735">
    <property type="entry name" value="NAD(P)-binding Rossmann-fold domains"/>
    <property type="match status" value="1"/>
</dbReference>
<dbReference type="RefSeq" id="WP_149598812.1">
    <property type="nucleotide sequence ID" value="NZ_VTUU01000001.1"/>
</dbReference>
<keyword evidence="2" id="KW-1185">Reference proteome</keyword>
<dbReference type="InterPro" id="IPR036291">
    <property type="entry name" value="NAD(P)-bd_dom_sf"/>
</dbReference>
<accession>A0A5B0VPR1</accession>
<protein>
    <submittedName>
        <fullName evidence="1">Oxidoreductase</fullName>
    </submittedName>
</protein>
<evidence type="ECO:0000313" key="2">
    <source>
        <dbReference type="Proteomes" id="UP000323161"/>
    </source>
</evidence>
<dbReference type="EMBL" id="VTUU01000001">
    <property type="protein sequence ID" value="KAA1176185.1"/>
    <property type="molecule type" value="Genomic_DNA"/>
</dbReference>
<dbReference type="PANTHER" id="PTHR14097:SF7">
    <property type="entry name" value="OXIDOREDUCTASE HTATIP2"/>
    <property type="match status" value="1"/>
</dbReference>
<proteinExistence type="predicted"/>
<dbReference type="Proteomes" id="UP000323161">
    <property type="component" value="Unassembled WGS sequence"/>
</dbReference>
<dbReference type="PANTHER" id="PTHR14097">
    <property type="entry name" value="OXIDOREDUCTASE HTATIP2"/>
    <property type="match status" value="1"/>
</dbReference>
<dbReference type="AlphaFoldDB" id="A0A5B0VPR1"/>
<comment type="caution">
    <text evidence="1">The sequence shown here is derived from an EMBL/GenBank/DDBJ whole genome shotgun (WGS) entry which is preliminary data.</text>
</comment>
<organism evidence="1 2">
    <name type="scientific">Marinobacter salinexigens</name>
    <dbReference type="NCBI Taxonomy" id="2919747"/>
    <lineage>
        <taxon>Bacteria</taxon>
        <taxon>Pseudomonadati</taxon>
        <taxon>Pseudomonadota</taxon>
        <taxon>Gammaproteobacteria</taxon>
        <taxon>Pseudomonadales</taxon>
        <taxon>Marinobacteraceae</taxon>
        <taxon>Marinobacter</taxon>
    </lineage>
</organism>
<dbReference type="Gene3D" id="3.40.50.720">
    <property type="entry name" value="NAD(P)-binding Rossmann-like Domain"/>
    <property type="match status" value="1"/>
</dbReference>
<name>A0A5B0VPR1_9GAMM</name>